<keyword evidence="6" id="KW-0547">Nucleotide-binding</keyword>
<dbReference type="SMART" id="SM00261">
    <property type="entry name" value="FU"/>
    <property type="match status" value="1"/>
</dbReference>
<evidence type="ECO:0000256" key="2">
    <source>
        <dbReference type="ARBA" id="ARBA00011902"/>
    </source>
</evidence>
<keyword evidence="7" id="KW-0418">Kinase</keyword>
<dbReference type="SMART" id="SM00060">
    <property type="entry name" value="FN3"/>
    <property type="match status" value="3"/>
</dbReference>
<dbReference type="InterPro" id="IPR003961">
    <property type="entry name" value="FN3_dom"/>
</dbReference>
<evidence type="ECO:0000256" key="3">
    <source>
        <dbReference type="ARBA" id="ARBA00022553"/>
    </source>
</evidence>
<dbReference type="Gene3D" id="2.60.40.10">
    <property type="entry name" value="Immunoglobulins"/>
    <property type="match status" value="2"/>
</dbReference>
<evidence type="ECO:0000256" key="10">
    <source>
        <dbReference type="ARBA" id="ARBA00023136"/>
    </source>
</evidence>
<organism evidence="17">
    <name type="scientific">Spodoptera frugiperda</name>
    <name type="common">Fall armyworm</name>
    <dbReference type="NCBI Taxonomy" id="7108"/>
    <lineage>
        <taxon>Eukaryota</taxon>
        <taxon>Metazoa</taxon>
        <taxon>Ecdysozoa</taxon>
        <taxon>Arthropoda</taxon>
        <taxon>Hexapoda</taxon>
        <taxon>Insecta</taxon>
        <taxon>Pterygota</taxon>
        <taxon>Neoptera</taxon>
        <taxon>Endopterygota</taxon>
        <taxon>Lepidoptera</taxon>
        <taxon>Glossata</taxon>
        <taxon>Ditrysia</taxon>
        <taxon>Noctuoidea</taxon>
        <taxon>Noctuidae</taxon>
        <taxon>Amphipyrinae</taxon>
        <taxon>Spodoptera</taxon>
    </lineage>
</organism>
<keyword evidence="13" id="KW-0325">Glycoprotein</keyword>
<dbReference type="Pfam" id="PF01030">
    <property type="entry name" value="Recep_L_domain"/>
    <property type="match status" value="2"/>
</dbReference>
<dbReference type="GO" id="GO:0016020">
    <property type="term" value="C:membrane"/>
    <property type="evidence" value="ECO:0007669"/>
    <property type="project" value="UniProtKB-SubCell"/>
</dbReference>
<comment type="catalytic activity">
    <reaction evidence="14">
        <text>L-tyrosyl-[protein] + ATP = O-phospho-L-tyrosyl-[protein] + ADP + H(+)</text>
        <dbReference type="Rhea" id="RHEA:10596"/>
        <dbReference type="Rhea" id="RHEA-COMP:10136"/>
        <dbReference type="Rhea" id="RHEA-COMP:20101"/>
        <dbReference type="ChEBI" id="CHEBI:15378"/>
        <dbReference type="ChEBI" id="CHEBI:30616"/>
        <dbReference type="ChEBI" id="CHEBI:46858"/>
        <dbReference type="ChEBI" id="CHEBI:61978"/>
        <dbReference type="ChEBI" id="CHEBI:456216"/>
        <dbReference type="EC" id="2.7.10.1"/>
    </reaction>
</comment>
<evidence type="ECO:0000256" key="5">
    <source>
        <dbReference type="ARBA" id="ARBA00022692"/>
    </source>
</evidence>
<dbReference type="CDD" id="cd00064">
    <property type="entry name" value="FU"/>
    <property type="match status" value="1"/>
</dbReference>
<keyword evidence="12" id="KW-0675">Receptor</keyword>
<evidence type="ECO:0000256" key="7">
    <source>
        <dbReference type="ARBA" id="ARBA00022777"/>
    </source>
</evidence>
<evidence type="ECO:0000256" key="15">
    <source>
        <dbReference type="SAM" id="Phobius"/>
    </source>
</evidence>
<evidence type="ECO:0000313" key="17">
    <source>
        <dbReference type="EMBL" id="SOQ50054.1"/>
    </source>
</evidence>
<name>A0A2H1WC37_SPOFR</name>
<proteinExistence type="predicted"/>
<dbReference type="SUPFAM" id="SSF52058">
    <property type="entry name" value="L domain-like"/>
    <property type="match status" value="2"/>
</dbReference>
<dbReference type="AlphaFoldDB" id="A0A2H1WC37"/>
<protein>
    <recommendedName>
        <fullName evidence="2">receptor protein-tyrosine kinase</fullName>
        <ecNumber evidence="2">2.7.10.1</ecNumber>
    </recommendedName>
</protein>
<feature type="domain" description="Fibronectin type-III" evidence="16">
    <location>
        <begin position="801"/>
        <end position="896"/>
    </location>
</feature>
<comment type="subcellular location">
    <subcellularLocation>
        <location evidence="1">Membrane</location>
        <topology evidence="1">Single-pass type I membrane protein</topology>
    </subcellularLocation>
</comment>
<evidence type="ECO:0000256" key="1">
    <source>
        <dbReference type="ARBA" id="ARBA00004479"/>
    </source>
</evidence>
<evidence type="ECO:0000256" key="9">
    <source>
        <dbReference type="ARBA" id="ARBA00022989"/>
    </source>
</evidence>
<sequence>MYSLPGYARDEPPQAHCERHSECRGLRNGHSKYGSTDGEQGLLIQFLYIGSISPQILEVKYTNSSGICKGNRLFKTVADLKNLEGCVVVVGSLEIFIEISQEESFTNMTFWDLREITEYLLIYRVNGLESVGKLFPNLARIRGLRLLNNFALIVYDNPKLTEPVNEQTDPVMIGLFSLIKIDRGGVTMWALPQACFVDTIDWKVLAPRARHVISPPLIDIPMRQIQCSVPCSCSSNAATNRCWNNRRCQIFLDGPEADKCNDQCLGCRKTNKDACFVCRNFTYKGKCLPECPPHTILLPDNQYCISIEECFELDRWVFNNTCVSECPMDYKIRNGNRKRPTTCVPCTHCEITCGSLKIQSLSSIQSAEKCVYVKGFLYIHVRAIPGVLGDLRMYLGHIQEVSEYISIEGSDITTLDFLSSLRKIKGQRLKDDKYSLNFYRNSNLQTLFSASVTKNLTIEAGTARFDDNPVLCMSKIDELKTRLPVEPNALDIPEGSNGKKGACAEVIFDFEITLTGKSTALLQFSPILDHNNKTYYIALYVRLPPGVNTTVVPETCSEFEWHSLDIPTIFGNKYGVVELNGLHAASSYALCIEIYNPDKGRLVRSNIFNFTTPVGIPEPPFIVELVASASDVVVLRWVDHKDYVIHIDYYELDVTLIDNYSRTSKVVDYCRYKEDLFDADYTRHALVRRPPPEYARGCESMCGILSSVTPGAMVEEYFDVCDDSNFDCNNQESIISSNSSFGNYVRTLVLLNISSPRNDFQVGGLAPFSDYKFRLRACSGGHCSRSARGVVRTFSLKNADIPSITYLHANQFGHIFVRWNPPNVTNGPILSYSVEVLPRININDLMPQVWCVAAEETRIFVQSVIVSKYLVRVCVKTLASSNSCSDWIKITSVTESKTILLWIGVTCGILIYIASFIVGWLKKRLRHRSEVVPLVDSSSSLRVESEPPAMMLSDFVPFHTIPLD</sequence>
<reference evidence="17" key="1">
    <citation type="submission" date="2016-07" db="EMBL/GenBank/DDBJ databases">
        <authorList>
            <person name="Bretaudeau A."/>
        </authorList>
    </citation>
    <scope>NUCLEOTIDE SEQUENCE</scope>
    <source>
        <strain evidence="17">Rice</strain>
        <tissue evidence="17">Whole body</tissue>
    </source>
</reference>
<feature type="transmembrane region" description="Helical" evidence="15">
    <location>
        <begin position="899"/>
        <end position="921"/>
    </location>
</feature>
<keyword evidence="4" id="KW-0808">Transferase</keyword>
<keyword evidence="9 15" id="KW-1133">Transmembrane helix</keyword>
<keyword evidence="5 15" id="KW-0812">Transmembrane</keyword>
<dbReference type="InterPro" id="IPR036116">
    <property type="entry name" value="FN3_sf"/>
</dbReference>
<evidence type="ECO:0000256" key="12">
    <source>
        <dbReference type="ARBA" id="ARBA00023170"/>
    </source>
</evidence>
<dbReference type="InterPro" id="IPR036941">
    <property type="entry name" value="Rcpt_L-dom_sf"/>
</dbReference>
<evidence type="ECO:0000256" key="14">
    <source>
        <dbReference type="ARBA" id="ARBA00051243"/>
    </source>
</evidence>
<keyword evidence="10 15" id="KW-0472">Membrane</keyword>
<dbReference type="InterPro" id="IPR006211">
    <property type="entry name" value="Furin-like_Cys-rich_dom"/>
</dbReference>
<dbReference type="Gene3D" id="3.80.20.20">
    <property type="entry name" value="Receptor L-domain"/>
    <property type="match status" value="2"/>
</dbReference>
<accession>A0A2H1WC37</accession>
<dbReference type="SUPFAM" id="SSF49265">
    <property type="entry name" value="Fibronectin type III"/>
    <property type="match status" value="2"/>
</dbReference>
<evidence type="ECO:0000256" key="4">
    <source>
        <dbReference type="ARBA" id="ARBA00022679"/>
    </source>
</evidence>
<dbReference type="PROSITE" id="PS50853">
    <property type="entry name" value="FN3"/>
    <property type="match status" value="1"/>
</dbReference>
<evidence type="ECO:0000256" key="6">
    <source>
        <dbReference type="ARBA" id="ARBA00022741"/>
    </source>
</evidence>
<dbReference type="Gene3D" id="2.10.220.10">
    <property type="entry name" value="Hormone Receptor, Insulin-like Growth Factor Receptor 1, Chain A, domain 2"/>
    <property type="match status" value="1"/>
</dbReference>
<dbReference type="Pfam" id="PF00757">
    <property type="entry name" value="Furin-like"/>
    <property type="match status" value="1"/>
</dbReference>
<dbReference type="EC" id="2.7.10.1" evidence="2"/>
<dbReference type="InterPro" id="IPR009030">
    <property type="entry name" value="Growth_fac_rcpt_cys_sf"/>
</dbReference>
<dbReference type="InterPro" id="IPR013783">
    <property type="entry name" value="Ig-like_fold"/>
</dbReference>
<keyword evidence="3" id="KW-0597">Phosphoprotein</keyword>
<dbReference type="EMBL" id="ODYU01007358">
    <property type="protein sequence ID" value="SOQ50054.1"/>
    <property type="molecule type" value="Genomic_DNA"/>
</dbReference>
<evidence type="ECO:0000256" key="13">
    <source>
        <dbReference type="ARBA" id="ARBA00023180"/>
    </source>
</evidence>
<keyword evidence="11" id="KW-0829">Tyrosine-protein kinase</keyword>
<gene>
    <name evidence="17" type="ORF">SFRICE_022970</name>
</gene>
<evidence type="ECO:0000256" key="11">
    <source>
        <dbReference type="ARBA" id="ARBA00023137"/>
    </source>
</evidence>
<dbReference type="SUPFAM" id="SSF57184">
    <property type="entry name" value="Growth factor receptor domain"/>
    <property type="match status" value="1"/>
</dbReference>
<dbReference type="InterPro" id="IPR006212">
    <property type="entry name" value="Furin_repeat"/>
</dbReference>
<keyword evidence="8" id="KW-0067">ATP-binding</keyword>
<dbReference type="InterPro" id="IPR000494">
    <property type="entry name" value="Rcpt_L-dom"/>
</dbReference>
<evidence type="ECO:0000256" key="8">
    <source>
        <dbReference type="ARBA" id="ARBA00022840"/>
    </source>
</evidence>
<evidence type="ECO:0000259" key="16">
    <source>
        <dbReference type="PROSITE" id="PS50853"/>
    </source>
</evidence>
<dbReference type="GO" id="GO:0004714">
    <property type="term" value="F:transmembrane receptor protein tyrosine kinase activity"/>
    <property type="evidence" value="ECO:0007669"/>
    <property type="project" value="UniProtKB-EC"/>
</dbReference>
<dbReference type="GO" id="GO:0005524">
    <property type="term" value="F:ATP binding"/>
    <property type="evidence" value="ECO:0007669"/>
    <property type="project" value="UniProtKB-KW"/>
</dbReference>